<accession>A0A0D8IE82</accession>
<reference evidence="5 6" key="1">
    <citation type="submission" date="2014-10" db="EMBL/GenBank/DDBJ databases">
        <title>Genome sequence of Clostridium aceticum DSM 1496.</title>
        <authorList>
            <person name="Poehlein A."/>
            <person name="Schiel-Bengelsdorf B."/>
            <person name="Gottschalk G."/>
            <person name="Duerre P."/>
            <person name="Daniel R."/>
        </authorList>
    </citation>
    <scope>NUCLEOTIDE SEQUENCE [LARGE SCALE GENOMIC DNA]</scope>
    <source>
        <strain evidence="5 6">DSM 1496</strain>
    </source>
</reference>
<keyword evidence="6" id="KW-1185">Reference proteome</keyword>
<dbReference type="GO" id="GO:0000160">
    <property type="term" value="P:phosphorelay signal transduction system"/>
    <property type="evidence" value="ECO:0007669"/>
    <property type="project" value="InterPro"/>
</dbReference>
<dbReference type="PROSITE" id="PS50110">
    <property type="entry name" value="RESPONSE_REGULATORY"/>
    <property type="match status" value="1"/>
</dbReference>
<name>A0A0D8IE82_9CLOT</name>
<dbReference type="InterPro" id="IPR051015">
    <property type="entry name" value="EvgA-like"/>
</dbReference>
<keyword evidence="2" id="KW-0597">Phosphoprotein</keyword>
<dbReference type="Proteomes" id="UP000035704">
    <property type="component" value="Chromosome"/>
</dbReference>
<gene>
    <name evidence="5" type="primary">vraR</name>
    <name evidence="5" type="ORF">CACET_c08910</name>
</gene>
<dbReference type="PROSITE" id="PS00622">
    <property type="entry name" value="HTH_LUXR_1"/>
    <property type="match status" value="1"/>
</dbReference>
<evidence type="ECO:0000256" key="4">
    <source>
        <dbReference type="ARBA" id="ARBA00024867"/>
    </source>
</evidence>
<dbReference type="SMART" id="SM00421">
    <property type="entry name" value="HTH_LUXR"/>
    <property type="match status" value="1"/>
</dbReference>
<dbReference type="GO" id="GO:0006355">
    <property type="term" value="P:regulation of DNA-templated transcription"/>
    <property type="evidence" value="ECO:0007669"/>
    <property type="project" value="InterPro"/>
</dbReference>
<dbReference type="AlphaFoldDB" id="A0A0D8IE82"/>
<evidence type="ECO:0000313" key="5">
    <source>
        <dbReference type="EMBL" id="AKL94399.1"/>
    </source>
</evidence>
<protein>
    <recommendedName>
        <fullName evidence="1">Stage 0 sporulation protein A homolog</fullName>
    </recommendedName>
</protein>
<dbReference type="InterPro" id="IPR058245">
    <property type="entry name" value="NreC/VraR/RcsB-like_REC"/>
</dbReference>
<dbReference type="InterPro" id="IPR016032">
    <property type="entry name" value="Sig_transdc_resp-reg_C-effctor"/>
</dbReference>
<dbReference type="PRINTS" id="PR00038">
    <property type="entry name" value="HTHLUXR"/>
</dbReference>
<dbReference type="RefSeq" id="WP_044823457.1">
    <property type="nucleotide sequence ID" value="NZ_CP009687.1"/>
</dbReference>
<dbReference type="KEGG" id="cace:CACET_c08910"/>
<dbReference type="Pfam" id="PF00196">
    <property type="entry name" value="GerE"/>
    <property type="match status" value="1"/>
</dbReference>
<dbReference type="GO" id="GO:0003677">
    <property type="term" value="F:DNA binding"/>
    <property type="evidence" value="ECO:0007669"/>
    <property type="project" value="UniProtKB-KW"/>
</dbReference>
<dbReference type="STRING" id="84022.CACET_c08910"/>
<dbReference type="Gene3D" id="3.40.50.2300">
    <property type="match status" value="1"/>
</dbReference>
<dbReference type="SMART" id="SM00448">
    <property type="entry name" value="REC"/>
    <property type="match status" value="1"/>
</dbReference>
<dbReference type="OrthoDB" id="9795108at2"/>
<dbReference type="SUPFAM" id="SSF52172">
    <property type="entry name" value="CheY-like"/>
    <property type="match status" value="1"/>
</dbReference>
<comment type="function">
    <text evidence="4">May play the central regulatory role in sporulation. It may be an element of the effector pathway responsible for the activation of sporulation genes in response to nutritional stress. Spo0A may act in concert with spo0H (a sigma factor) to control the expression of some genes that are critical to the sporulation process.</text>
</comment>
<evidence type="ECO:0000256" key="1">
    <source>
        <dbReference type="ARBA" id="ARBA00018672"/>
    </source>
</evidence>
<dbReference type="SUPFAM" id="SSF46894">
    <property type="entry name" value="C-terminal effector domain of the bipartite response regulators"/>
    <property type="match status" value="1"/>
</dbReference>
<sequence>MRILIVDDHPLVRKGLSSTLSFDDKVKEIKEAGSIEEAIMIMSESNPEVTIIDLNLGSEDGLELIQRARNKNITTKFIVVTSSLKKEDFIRAQKAEVDGYILKEAFAEDILYGFSVVIRGKKFFDPEVMKYQLNQDKATSVETLTGREKDILNELGKGLSNLEIAQRLFISEHTVKKHVSNILSKLNLKHRTEAAIYINNTTRFNH</sequence>
<dbReference type="EMBL" id="CP009687">
    <property type="protein sequence ID" value="AKL94399.1"/>
    <property type="molecule type" value="Genomic_DNA"/>
</dbReference>
<dbReference type="PANTHER" id="PTHR45566">
    <property type="entry name" value="HTH-TYPE TRANSCRIPTIONAL REGULATOR YHJB-RELATED"/>
    <property type="match status" value="1"/>
</dbReference>
<dbReference type="InterPro" id="IPR000792">
    <property type="entry name" value="Tscrpt_reg_LuxR_C"/>
</dbReference>
<evidence type="ECO:0000256" key="3">
    <source>
        <dbReference type="ARBA" id="ARBA00023125"/>
    </source>
</evidence>
<dbReference type="InterPro" id="IPR011006">
    <property type="entry name" value="CheY-like_superfamily"/>
</dbReference>
<dbReference type="Pfam" id="PF00072">
    <property type="entry name" value="Response_reg"/>
    <property type="match status" value="1"/>
</dbReference>
<keyword evidence="3" id="KW-0238">DNA-binding</keyword>
<dbReference type="PROSITE" id="PS50043">
    <property type="entry name" value="HTH_LUXR_2"/>
    <property type="match status" value="1"/>
</dbReference>
<evidence type="ECO:0000256" key="2">
    <source>
        <dbReference type="ARBA" id="ARBA00022553"/>
    </source>
</evidence>
<dbReference type="InterPro" id="IPR001789">
    <property type="entry name" value="Sig_transdc_resp-reg_receiver"/>
</dbReference>
<dbReference type="PANTHER" id="PTHR45566:SF2">
    <property type="entry name" value="NARL SUBFAMILY"/>
    <property type="match status" value="1"/>
</dbReference>
<dbReference type="PATRIC" id="fig|84022.5.peg.2435"/>
<organism evidence="5 6">
    <name type="scientific">Clostridium aceticum</name>
    <dbReference type="NCBI Taxonomy" id="84022"/>
    <lineage>
        <taxon>Bacteria</taxon>
        <taxon>Bacillati</taxon>
        <taxon>Bacillota</taxon>
        <taxon>Clostridia</taxon>
        <taxon>Eubacteriales</taxon>
        <taxon>Clostridiaceae</taxon>
        <taxon>Clostridium</taxon>
    </lineage>
</organism>
<dbReference type="CDD" id="cd17535">
    <property type="entry name" value="REC_NarL-like"/>
    <property type="match status" value="1"/>
</dbReference>
<evidence type="ECO:0000313" key="6">
    <source>
        <dbReference type="Proteomes" id="UP000035704"/>
    </source>
</evidence>
<proteinExistence type="predicted"/>
<dbReference type="CDD" id="cd06170">
    <property type="entry name" value="LuxR_C_like"/>
    <property type="match status" value="1"/>
</dbReference>